<dbReference type="PANTHER" id="PTHR33248">
    <property type="entry name" value="ZINC ION-BINDING PROTEIN"/>
    <property type="match status" value="1"/>
</dbReference>
<dbReference type="Proteomes" id="UP000504610">
    <property type="component" value="Chromosome 2"/>
</dbReference>
<dbReference type="GeneID" id="108832408"/>
<evidence type="ECO:0000259" key="2">
    <source>
        <dbReference type="Pfam" id="PF25464"/>
    </source>
</evidence>
<dbReference type="AlphaFoldDB" id="A0A6J0LND3"/>
<feature type="domain" description="DUF7900" evidence="2">
    <location>
        <begin position="65"/>
        <end position="133"/>
    </location>
</feature>
<evidence type="ECO:0000313" key="4">
    <source>
        <dbReference type="RefSeq" id="XP_018461398.2"/>
    </source>
</evidence>
<evidence type="ECO:0000313" key="3">
    <source>
        <dbReference type="Proteomes" id="UP000504610"/>
    </source>
</evidence>
<keyword evidence="3" id="KW-1185">Reference proteome</keyword>
<feature type="transmembrane region" description="Helical" evidence="1">
    <location>
        <begin position="138"/>
        <end position="158"/>
    </location>
</feature>
<dbReference type="Pfam" id="PF25464">
    <property type="entry name" value="DUF7900"/>
    <property type="match status" value="1"/>
</dbReference>
<reference evidence="3" key="1">
    <citation type="journal article" date="2019" name="Database">
        <title>The radish genome database (RadishGD): an integrated information resource for radish genomics.</title>
        <authorList>
            <person name="Yu H.J."/>
            <person name="Baek S."/>
            <person name="Lee Y.J."/>
            <person name="Cho A."/>
            <person name="Mun J.H."/>
        </authorList>
    </citation>
    <scope>NUCLEOTIDE SEQUENCE [LARGE SCALE GENOMIC DNA]</scope>
    <source>
        <strain evidence="3">cv. WK10039</strain>
    </source>
</reference>
<reference evidence="4" key="2">
    <citation type="submission" date="2025-08" db="UniProtKB">
        <authorList>
            <consortium name="RefSeq"/>
        </authorList>
    </citation>
    <scope>IDENTIFICATION</scope>
    <source>
        <tissue evidence="4">Leaf</tissue>
    </source>
</reference>
<dbReference type="InterPro" id="IPR057222">
    <property type="entry name" value="DUF7900"/>
</dbReference>
<gene>
    <name evidence="4" type="primary">LOC108832408</name>
</gene>
<protein>
    <submittedName>
        <fullName evidence="4">Uncharacterized protein LOC108832408</fullName>
    </submittedName>
</protein>
<dbReference type="RefSeq" id="XP_018461398.2">
    <property type="nucleotide sequence ID" value="XM_018605896.2"/>
</dbReference>
<organism evidence="3 4">
    <name type="scientific">Raphanus sativus</name>
    <name type="common">Radish</name>
    <name type="synonym">Raphanus raphanistrum var. sativus</name>
    <dbReference type="NCBI Taxonomy" id="3726"/>
    <lineage>
        <taxon>Eukaryota</taxon>
        <taxon>Viridiplantae</taxon>
        <taxon>Streptophyta</taxon>
        <taxon>Embryophyta</taxon>
        <taxon>Tracheophyta</taxon>
        <taxon>Spermatophyta</taxon>
        <taxon>Magnoliopsida</taxon>
        <taxon>eudicotyledons</taxon>
        <taxon>Gunneridae</taxon>
        <taxon>Pentapetalae</taxon>
        <taxon>rosids</taxon>
        <taxon>malvids</taxon>
        <taxon>Brassicales</taxon>
        <taxon>Brassicaceae</taxon>
        <taxon>Brassiceae</taxon>
        <taxon>Raphanus</taxon>
    </lineage>
</organism>
<sequence>MAKSESSSSGARSYYKKKFDGPLCFCKKRSSMAKAWTDDNPGRRFWLCDSHGFVEWIDKEEQNDWQKQSLLEARGVMDRQREEIKSLQQCVKTTSQQATTGDSTALLLEEGDRLAEEKKKLEIALITAVEKEKLVRQFLGLSWGGFIVVTTIIVFGMLKK</sequence>
<name>A0A6J0LND3_RAPSA</name>
<accession>A0A6J0LND3</accession>
<dbReference type="KEGG" id="rsz:108832408"/>
<evidence type="ECO:0000256" key="1">
    <source>
        <dbReference type="SAM" id="Phobius"/>
    </source>
</evidence>
<keyword evidence="1" id="KW-1133">Transmembrane helix</keyword>
<keyword evidence="1" id="KW-0472">Membrane</keyword>
<proteinExistence type="predicted"/>
<dbReference type="OrthoDB" id="1095019at2759"/>
<keyword evidence="1" id="KW-0812">Transmembrane</keyword>